<dbReference type="Proteomes" id="UP000198312">
    <property type="component" value="Chromosome"/>
</dbReference>
<name>A0A220U3L3_9BACI</name>
<dbReference type="KEGG" id="vil:CFK37_11315"/>
<evidence type="ECO:0000313" key="2">
    <source>
        <dbReference type="Proteomes" id="UP000198312"/>
    </source>
</evidence>
<protein>
    <submittedName>
        <fullName evidence="1">Uncharacterized protein</fullName>
    </submittedName>
</protein>
<organism evidence="1 2">
    <name type="scientific">Virgibacillus phasianinus</name>
    <dbReference type="NCBI Taxonomy" id="2017483"/>
    <lineage>
        <taxon>Bacteria</taxon>
        <taxon>Bacillati</taxon>
        <taxon>Bacillota</taxon>
        <taxon>Bacilli</taxon>
        <taxon>Bacillales</taxon>
        <taxon>Bacillaceae</taxon>
        <taxon>Virgibacillus</taxon>
    </lineage>
</organism>
<gene>
    <name evidence="1" type="ORF">CFK37_11315</name>
</gene>
<keyword evidence="2" id="KW-1185">Reference proteome</keyword>
<sequence length="75" mass="8819">MLLFTLGRFNIRIIFHCNHLHIITVYTGERFPVILIRHVQMIAQSLWNESADTFSLLVFLKICIINEYEQEGGQL</sequence>
<evidence type="ECO:0000313" key="1">
    <source>
        <dbReference type="EMBL" id="ASK62690.1"/>
    </source>
</evidence>
<reference evidence="1 2" key="1">
    <citation type="submission" date="2017-07" db="EMBL/GenBank/DDBJ databases">
        <title>Virgibacillus sp. LM2416.</title>
        <authorList>
            <person name="Tak E.J."/>
            <person name="Bae J.-W."/>
        </authorList>
    </citation>
    <scope>NUCLEOTIDE SEQUENCE [LARGE SCALE GENOMIC DNA]</scope>
    <source>
        <strain evidence="1 2">LM2416</strain>
    </source>
</reference>
<dbReference type="EMBL" id="CP022315">
    <property type="protein sequence ID" value="ASK62690.1"/>
    <property type="molecule type" value="Genomic_DNA"/>
</dbReference>
<dbReference type="AlphaFoldDB" id="A0A220U3L3"/>
<proteinExistence type="predicted"/>
<accession>A0A220U3L3</accession>